<dbReference type="InterPro" id="IPR021779">
    <property type="entry name" value="DUF3344"/>
</dbReference>
<dbReference type="Pfam" id="PF11824">
    <property type="entry name" value="DUF3344"/>
    <property type="match status" value="2"/>
</dbReference>
<evidence type="ECO:0000313" key="3">
    <source>
        <dbReference type="EMBL" id="EJG07448.1"/>
    </source>
</evidence>
<dbReference type="EMBL" id="CM001555">
    <property type="protein sequence ID" value="EJG07448.1"/>
    <property type="molecule type" value="Genomic_DNA"/>
</dbReference>
<dbReference type="RefSeq" id="WP_004039206.1">
    <property type="nucleotide sequence ID" value="NZ_CM001555.1"/>
</dbReference>
<evidence type="ECO:0000259" key="2">
    <source>
        <dbReference type="Pfam" id="PF11824"/>
    </source>
</evidence>
<name>J1AR45_9EURY</name>
<dbReference type="PATRIC" id="fig|28892.9.peg.1624"/>
<feature type="domain" description="PEGA" evidence="1">
    <location>
        <begin position="911"/>
        <end position="954"/>
    </location>
</feature>
<feature type="domain" description="PEGA" evidence="1">
    <location>
        <begin position="378"/>
        <end position="446"/>
    </location>
</feature>
<keyword evidence="4" id="KW-1185">Reference proteome</keyword>
<dbReference type="HOGENOM" id="CLU_253953_0_0_2"/>
<proteinExistence type="predicted"/>
<reference evidence="3 4" key="1">
    <citation type="submission" date="2011-08" db="EMBL/GenBank/DDBJ databases">
        <title>The complete genome of Methanofollis liminatans DSM 4140.</title>
        <authorList>
            <consortium name="US DOE Joint Genome Institute (JGI-PGF)"/>
            <person name="Lucas S."/>
            <person name="Han J."/>
            <person name="Lapidus A."/>
            <person name="Bruce D."/>
            <person name="Goodwin L."/>
            <person name="Pitluck S."/>
            <person name="Peters L."/>
            <person name="Kyrpides N."/>
            <person name="Mavromatis K."/>
            <person name="Ivanova N."/>
            <person name="Mikhailova N."/>
            <person name="Lu M."/>
            <person name="Detter J.C."/>
            <person name="Tapia R."/>
            <person name="Han C."/>
            <person name="Land M."/>
            <person name="Hauser L."/>
            <person name="Markowitz V."/>
            <person name="Cheng J.-F."/>
            <person name="Hugenholtz P."/>
            <person name="Woyke T."/>
            <person name="Wu D."/>
            <person name="Spring S."/>
            <person name="Schuler E."/>
            <person name="Brambilla E."/>
            <person name="Klenk H.-P."/>
            <person name="Eisen J.A."/>
        </authorList>
    </citation>
    <scope>NUCLEOTIDE SEQUENCE [LARGE SCALE GENOMIC DNA]</scope>
    <source>
        <strain evidence="3 4">DSM 4140</strain>
    </source>
</reference>
<evidence type="ECO:0000259" key="1">
    <source>
        <dbReference type="Pfam" id="PF08308"/>
    </source>
</evidence>
<feature type="domain" description="DUF3344" evidence="2">
    <location>
        <begin position="464"/>
        <end position="731"/>
    </location>
</feature>
<dbReference type="PANTHER" id="PTHR36194:SF1">
    <property type="entry name" value="S-LAYER-LIKE PROTEIN"/>
    <property type="match status" value="1"/>
</dbReference>
<dbReference type="PANTHER" id="PTHR36194">
    <property type="entry name" value="S-LAYER-LIKE PROTEIN"/>
    <property type="match status" value="1"/>
</dbReference>
<gene>
    <name evidence="3" type="ORF">Metli_1497</name>
</gene>
<dbReference type="STRING" id="28892.Metli_1497"/>
<sequence length="1199" mass="125971">MHGMNVNTGRIWLVLLALLLLPAAVSADEYIGGIPLSTVESGTVSGGVFIDAYPGFATDATKTFTLPAGATVRWAQLYVVVYCGNMRENYDGKVTVAVDGGGAGKREYTENLNLPYSFPGEGGTGPVALNDHCNRVTSDYLMWYDVASLLSSGTLKVHARTTKVSPSFDGRIKAIVLVAAYDDGDGDTVCYRVNAGHDTDSYEADDAGKSYVGETEFSTSELEDGFETASLSVLYLASADAEYRFNGDSLDGSKPSGAYFGKNTWEVGDSLQPGQDAALTYDRLDTETFYKVFCAVFSVRYPEEEAGSIAVSSSPAGATVYIDDEESGVTNTTITGVAVGDHQVRVEKEGYKTQDERTVAAKKGSTTEVSFALAPLTGSISVASEPHGAAILLDGSNTGKTTDVVIENVPVGSHTITLTLSGYGAYSAEVVVEEGSVAEVQAVLAPGGSSSDSSDGKEDAGGSGYAGGSLSVVRHVSINGNLSITSVSNYSGLMAAGDTCRAVMDPGLPAGATVREARLYLFSTWGHDEGQRIGSEAQIALLVNGTQVQAGTRYGDRKGEGPYDYPVETLVYDVTSRVGRGNLTVTAANAGTGRTTFALYGSCLVLAYEAPDAPAREYWIAEGSDVVLAEESEAATTALFPDIPDPAGISGALFTVMGTAATGEEGQANAVGFNGGEWRNVLRGGSSEISAAALDVLPYLMGGDNTAAIRSVPEGGKGDYIENRLAILVITHSVDADPVSSVRAGETVAAEAGTAKTTTLQESVREETPEANTISSGSWFSSLWSWILSLFGIHSAADPGVPIADAFSTSEENPGAPVTTPTPIQPGDLLVVSEPDGALISLDGVYTGRTTPFVFSSLQPGDYAVGLEHENHAPFEATVVMREDTTISVDLSGGTHTLSPGLFETPGDETGSIYVTSKPDGATIVLDGRTLSYTTPQVICGLKPGLHTVKIKNGNGNFPIDSMKCYVTAGAVTPVSFVQDQVMVRSVTVTSESFKDLEFSMNGMRLNTRIPKRVDVPGISSFAAIRNATGYYSFMISDFLDDGEECNLGEPAPATAGVLVRSDPAGAAIFIDGFDTGFSTPYLIANISPGPHLVSVSRPGYIPRETRILLVEDSTVQKDAEISFVLEGYPYGSLTITSDPPGGKIYLYGKETGAVTPYTFTHMRIGRYEVKVTGQDGSVTRDDLVVLPCREAAYNFTFS</sequence>
<feature type="domain" description="PEGA" evidence="1">
    <location>
        <begin position="827"/>
        <end position="891"/>
    </location>
</feature>
<feature type="domain" description="DUF3344" evidence="2">
    <location>
        <begin position="30"/>
        <end position="299"/>
    </location>
</feature>
<protein>
    <submittedName>
        <fullName evidence="3">PEGA domain protein</fullName>
    </submittedName>
</protein>
<feature type="domain" description="PEGA" evidence="1">
    <location>
        <begin position="1058"/>
        <end position="1120"/>
    </location>
</feature>
<feature type="domain" description="PEGA" evidence="1">
    <location>
        <begin position="1132"/>
        <end position="1172"/>
    </location>
</feature>
<dbReference type="Pfam" id="PF08308">
    <property type="entry name" value="PEGA"/>
    <property type="match status" value="6"/>
</dbReference>
<organism evidence="3 4">
    <name type="scientific">Methanofollis liminatans DSM 4140</name>
    <dbReference type="NCBI Taxonomy" id="28892"/>
    <lineage>
        <taxon>Archaea</taxon>
        <taxon>Methanobacteriati</taxon>
        <taxon>Methanobacteriota</taxon>
        <taxon>Stenosarchaea group</taxon>
        <taxon>Methanomicrobia</taxon>
        <taxon>Methanomicrobiales</taxon>
        <taxon>Methanomicrobiaceae</taxon>
        <taxon>Methanofollis</taxon>
    </lineage>
</organism>
<evidence type="ECO:0000313" key="4">
    <source>
        <dbReference type="Proteomes" id="UP000005095"/>
    </source>
</evidence>
<dbReference type="AlphaFoldDB" id="J1AR45"/>
<dbReference type="OrthoDB" id="148374at2157"/>
<dbReference type="InterPro" id="IPR013229">
    <property type="entry name" value="PEGA"/>
</dbReference>
<accession>J1AR45</accession>
<dbReference type="Proteomes" id="UP000005095">
    <property type="component" value="Chromosome"/>
</dbReference>
<feature type="domain" description="PEGA" evidence="1">
    <location>
        <begin position="307"/>
        <end position="374"/>
    </location>
</feature>